<dbReference type="EMBL" id="QVLS01000013">
    <property type="protein sequence ID" value="RFP76948.1"/>
    <property type="molecule type" value="Genomic_DNA"/>
</dbReference>
<accession>A0A372EEV6</accession>
<protein>
    <submittedName>
        <fullName evidence="1">Uncharacterized protein</fullName>
    </submittedName>
</protein>
<keyword evidence="2" id="KW-1185">Reference proteome</keyword>
<dbReference type="AlphaFoldDB" id="A0A372EEV6"/>
<name>A0A372EEV6_9BURK</name>
<reference evidence="1 2" key="1">
    <citation type="submission" date="2018-08" db="EMBL/GenBank/DDBJ databases">
        <title>Hydrogenophaga sp. LA-38 isolated from sludge.</title>
        <authorList>
            <person name="Im W.-T."/>
        </authorList>
    </citation>
    <scope>NUCLEOTIDE SEQUENCE [LARGE SCALE GENOMIC DNA]</scope>
    <source>
        <strain evidence="1 2">LA-38</strain>
    </source>
</reference>
<proteinExistence type="predicted"/>
<evidence type="ECO:0000313" key="2">
    <source>
        <dbReference type="Proteomes" id="UP000261931"/>
    </source>
</evidence>
<comment type="caution">
    <text evidence="1">The sequence shown here is derived from an EMBL/GenBank/DDBJ whole genome shotgun (WGS) entry which is preliminary data.</text>
</comment>
<organism evidence="1 2">
    <name type="scientific">Hydrogenophaga borbori</name>
    <dbReference type="NCBI Taxonomy" id="2294117"/>
    <lineage>
        <taxon>Bacteria</taxon>
        <taxon>Pseudomonadati</taxon>
        <taxon>Pseudomonadota</taxon>
        <taxon>Betaproteobacteria</taxon>
        <taxon>Burkholderiales</taxon>
        <taxon>Comamonadaceae</taxon>
        <taxon>Hydrogenophaga</taxon>
    </lineage>
</organism>
<dbReference type="RefSeq" id="WP_116960507.1">
    <property type="nucleotide sequence ID" value="NZ_QVLS01000013.1"/>
</dbReference>
<evidence type="ECO:0000313" key="1">
    <source>
        <dbReference type="EMBL" id="RFP76948.1"/>
    </source>
</evidence>
<sequence>MNLYEVIRWGNDADDPFTGGPNGPDTGFLVRAGSVEQAAALADEALRRARPTRVGAWAGAVHLLGQEHSTEADARILRGPYVQHAYRHGWRQWCRDEEGGAWVERE</sequence>
<gene>
    <name evidence="1" type="ORF">DY262_18195</name>
</gene>
<dbReference type="Proteomes" id="UP000261931">
    <property type="component" value="Unassembled WGS sequence"/>
</dbReference>